<gene>
    <name evidence="2" type="ORF">GETHPA_25530</name>
</gene>
<proteinExistence type="predicted"/>
<name>A0ABQ5Q886_9BACT</name>
<comment type="caution">
    <text evidence="2">The sequence shown here is derived from an EMBL/GenBank/DDBJ whole genome shotgun (WGS) entry which is preliminary data.</text>
</comment>
<feature type="region of interest" description="Disordered" evidence="1">
    <location>
        <begin position="57"/>
        <end position="81"/>
    </location>
</feature>
<evidence type="ECO:0000313" key="2">
    <source>
        <dbReference type="EMBL" id="GLH71020.1"/>
    </source>
</evidence>
<organism evidence="2 3">
    <name type="scientific">Geothrix rubra</name>
    <dbReference type="NCBI Taxonomy" id="2927977"/>
    <lineage>
        <taxon>Bacteria</taxon>
        <taxon>Pseudomonadati</taxon>
        <taxon>Acidobacteriota</taxon>
        <taxon>Holophagae</taxon>
        <taxon>Holophagales</taxon>
        <taxon>Holophagaceae</taxon>
        <taxon>Geothrix</taxon>
    </lineage>
</organism>
<dbReference type="RefSeq" id="WP_285726852.1">
    <property type="nucleotide sequence ID" value="NZ_BSDD01000005.1"/>
</dbReference>
<evidence type="ECO:0000256" key="1">
    <source>
        <dbReference type="SAM" id="MobiDB-lite"/>
    </source>
</evidence>
<accession>A0ABQ5Q886</accession>
<dbReference type="Proteomes" id="UP001165089">
    <property type="component" value="Unassembled WGS sequence"/>
</dbReference>
<feature type="compositionally biased region" description="Basic and acidic residues" evidence="1">
    <location>
        <begin position="60"/>
        <end position="81"/>
    </location>
</feature>
<protein>
    <submittedName>
        <fullName evidence="2">Uncharacterized protein</fullName>
    </submittedName>
</protein>
<sequence length="288" mass="29094">MPSAASHAFSRLSLVAALTLGLASGIACNRKSEAALQAEAAAKAADAKVAQLEQQLADAKAGKHTPESGETAKELTKGQVKSLERQVADAKKRAQMAKQEAAQLETAPAAKATPKAIVVDVPVGTKLEVALGRDLATDKDQAGDPWDGTLAKDVTVNDQLVWSAGTRVRGVVSQSVPTGRLSSGKGVLSIKVTEIGGVGVDTDTHAMVAEAKGTRNAKYIGGGAALGALIGILSDKKNQGDHALGGAALGAAAGTAVAAGTADTIIRIPAAQPLTFSLTSPEQVTLKK</sequence>
<dbReference type="EMBL" id="BSDD01000005">
    <property type="protein sequence ID" value="GLH71020.1"/>
    <property type="molecule type" value="Genomic_DNA"/>
</dbReference>
<keyword evidence="3" id="KW-1185">Reference proteome</keyword>
<reference evidence="2 3" key="1">
    <citation type="journal article" date="2023" name="Antonie Van Leeuwenhoek">
        <title>Mesoterricola silvestris gen. nov., sp. nov., Mesoterricola sediminis sp. nov., Geothrix oryzae sp. nov., Geothrix edaphica sp. nov., Geothrix rubra sp. nov., and Geothrix limicola sp. nov., six novel members of Acidobacteriota isolated from soils.</title>
        <authorList>
            <person name="Itoh H."/>
            <person name="Sugisawa Y."/>
            <person name="Mise K."/>
            <person name="Xu Z."/>
            <person name="Kuniyasu M."/>
            <person name="Ushijima N."/>
            <person name="Kawano K."/>
            <person name="Kobayashi E."/>
            <person name="Shiratori Y."/>
            <person name="Masuda Y."/>
            <person name="Senoo K."/>
        </authorList>
    </citation>
    <scope>NUCLEOTIDE SEQUENCE [LARGE SCALE GENOMIC DNA]</scope>
    <source>
        <strain evidence="2 3">Red803</strain>
    </source>
</reference>
<evidence type="ECO:0000313" key="3">
    <source>
        <dbReference type="Proteomes" id="UP001165089"/>
    </source>
</evidence>